<dbReference type="SUPFAM" id="SSF142695">
    <property type="entry name" value="RibA-like"/>
    <property type="match status" value="1"/>
</dbReference>
<evidence type="ECO:0000313" key="22">
    <source>
        <dbReference type="EMBL" id="SEH15191.1"/>
    </source>
</evidence>
<feature type="active site" description="Proton acceptor; for GTP cyclohydrolase activity" evidence="19">
    <location>
        <position position="334"/>
    </location>
</feature>
<dbReference type="Gene3D" id="3.90.870.10">
    <property type="entry name" value="DHBP synthase"/>
    <property type="match status" value="1"/>
</dbReference>
<evidence type="ECO:0000256" key="12">
    <source>
        <dbReference type="ARBA" id="ARBA00022842"/>
    </source>
</evidence>
<evidence type="ECO:0000256" key="2">
    <source>
        <dbReference type="ARBA" id="ARBA00001936"/>
    </source>
</evidence>
<dbReference type="PANTHER" id="PTHR21327">
    <property type="entry name" value="GTP CYCLOHYDROLASE II-RELATED"/>
    <property type="match status" value="1"/>
</dbReference>
<feature type="domain" description="GTP cyclohydrolase II" evidence="21">
    <location>
        <begin position="212"/>
        <end position="378"/>
    </location>
</feature>
<feature type="binding site" evidence="19">
    <location>
        <position position="275"/>
    </location>
    <ligand>
        <name>Zn(2+)</name>
        <dbReference type="ChEBI" id="CHEBI:29105"/>
        <note>catalytic</note>
    </ligand>
</feature>
<evidence type="ECO:0000256" key="9">
    <source>
        <dbReference type="ARBA" id="ARBA00022741"/>
    </source>
</evidence>
<dbReference type="GO" id="GO:0003935">
    <property type="term" value="F:GTP cyclohydrolase II activity"/>
    <property type="evidence" value="ECO:0007669"/>
    <property type="project" value="UniProtKB-UniRule"/>
</dbReference>
<dbReference type="InterPro" id="IPR017945">
    <property type="entry name" value="DHBP_synth_RibB-like_a/b_dom"/>
</dbReference>
<evidence type="ECO:0000256" key="13">
    <source>
        <dbReference type="ARBA" id="ARBA00023134"/>
    </source>
</evidence>
<evidence type="ECO:0000256" key="15">
    <source>
        <dbReference type="ARBA" id="ARBA00023239"/>
    </source>
</evidence>
<dbReference type="STRING" id="29539.SAMN02745716_1870"/>
<accession>A0A1H6FWK8</accession>
<dbReference type="PIRSF" id="PIRSF001259">
    <property type="entry name" value="RibA"/>
    <property type="match status" value="1"/>
</dbReference>
<evidence type="ECO:0000256" key="20">
    <source>
        <dbReference type="SAM" id="MobiDB-lite"/>
    </source>
</evidence>
<keyword evidence="16 19" id="KW-0511">Multifunctional enzyme</keyword>
<feature type="binding site" evidence="19">
    <location>
        <position position="33"/>
    </location>
    <ligand>
        <name>Mg(2+)</name>
        <dbReference type="ChEBI" id="CHEBI:18420"/>
        <label>1</label>
    </ligand>
</feature>
<dbReference type="NCBIfam" id="NF006803">
    <property type="entry name" value="PRK09311.1"/>
    <property type="match status" value="1"/>
</dbReference>
<evidence type="ECO:0000256" key="19">
    <source>
        <dbReference type="HAMAP-Rule" id="MF_01283"/>
    </source>
</evidence>
<keyword evidence="11 19" id="KW-0862">Zinc</keyword>
<dbReference type="EMBL" id="FNWJ01000002">
    <property type="protein sequence ID" value="SEH15191.1"/>
    <property type="molecule type" value="Genomic_DNA"/>
</dbReference>
<comment type="cofactor">
    <cofactor evidence="19">
        <name>Zn(2+)</name>
        <dbReference type="ChEBI" id="CHEBI:29105"/>
    </cofactor>
    <text evidence="19">Binds 1 zinc ion per subunit.</text>
</comment>
<dbReference type="FunFam" id="3.90.870.10:FF:000001">
    <property type="entry name" value="Riboflavin biosynthesis protein RibBA"/>
    <property type="match status" value="1"/>
</dbReference>
<evidence type="ECO:0000256" key="7">
    <source>
        <dbReference type="ARBA" id="ARBA00022619"/>
    </source>
</evidence>
<organism evidence="22 23">
    <name type="scientific">Thermoleophilum album</name>
    <dbReference type="NCBI Taxonomy" id="29539"/>
    <lineage>
        <taxon>Bacteria</taxon>
        <taxon>Bacillati</taxon>
        <taxon>Actinomycetota</taxon>
        <taxon>Thermoleophilia</taxon>
        <taxon>Thermoleophilales</taxon>
        <taxon>Thermoleophilaceae</taxon>
        <taxon>Thermoleophilum</taxon>
    </lineage>
</organism>
<dbReference type="NCBIfam" id="TIGR00505">
    <property type="entry name" value="ribA"/>
    <property type="match status" value="1"/>
</dbReference>
<name>A0A1H6FWK8_THEAL</name>
<feature type="binding site" evidence="19">
    <location>
        <begin position="300"/>
        <end position="302"/>
    </location>
    <ligand>
        <name>GTP</name>
        <dbReference type="ChEBI" id="CHEBI:37565"/>
    </ligand>
</feature>
<dbReference type="GO" id="GO:0009231">
    <property type="term" value="P:riboflavin biosynthetic process"/>
    <property type="evidence" value="ECO:0007669"/>
    <property type="project" value="UniProtKB-UniRule"/>
</dbReference>
<dbReference type="GO" id="GO:0008270">
    <property type="term" value="F:zinc ion binding"/>
    <property type="evidence" value="ECO:0007669"/>
    <property type="project" value="UniProtKB-UniRule"/>
</dbReference>
<feature type="site" description="Essential for DHBP synthase activity" evidence="19">
    <location>
        <position position="169"/>
    </location>
</feature>
<dbReference type="SUPFAM" id="SSF55821">
    <property type="entry name" value="YrdC/RibB"/>
    <property type="match status" value="1"/>
</dbReference>
<evidence type="ECO:0000256" key="5">
    <source>
        <dbReference type="ARBA" id="ARBA00004904"/>
    </source>
</evidence>
<keyword evidence="12 19" id="KW-0460">Magnesium</keyword>
<evidence type="ECO:0000256" key="6">
    <source>
        <dbReference type="ARBA" id="ARBA00005520"/>
    </source>
</evidence>
<dbReference type="GO" id="GO:0030145">
    <property type="term" value="F:manganese ion binding"/>
    <property type="evidence" value="ECO:0007669"/>
    <property type="project" value="UniProtKB-UniRule"/>
</dbReference>
<keyword evidence="7 19" id="KW-0686">Riboflavin biosynthesis</keyword>
<keyword evidence="15 19" id="KW-0456">Lyase</keyword>
<dbReference type="RefSeq" id="WP_093118420.1">
    <property type="nucleotide sequence ID" value="NZ_FNWJ01000002.1"/>
</dbReference>
<feature type="region of interest" description="GTP cyclohydrolase II" evidence="19">
    <location>
        <begin position="207"/>
        <end position="454"/>
    </location>
</feature>
<keyword evidence="8 19" id="KW-0479">Metal-binding</keyword>
<feature type="binding site" evidence="19">
    <location>
        <position position="37"/>
    </location>
    <ligand>
        <name>D-ribulose 5-phosphate</name>
        <dbReference type="ChEBI" id="CHEBI:58121"/>
    </ligand>
</feature>
<dbReference type="GO" id="GO:0005525">
    <property type="term" value="F:GTP binding"/>
    <property type="evidence" value="ECO:0007669"/>
    <property type="project" value="UniProtKB-KW"/>
</dbReference>
<gene>
    <name evidence="19" type="primary">ribBA</name>
    <name evidence="22" type="ORF">SAMN02745716_1870</name>
</gene>
<dbReference type="GO" id="GO:0008686">
    <property type="term" value="F:3,4-dihydroxy-2-butanone-4-phosphate synthase activity"/>
    <property type="evidence" value="ECO:0007669"/>
    <property type="project" value="UniProtKB-UniRule"/>
</dbReference>
<evidence type="ECO:0000256" key="11">
    <source>
        <dbReference type="ARBA" id="ARBA00022833"/>
    </source>
</evidence>
<dbReference type="Pfam" id="PF00926">
    <property type="entry name" value="DHBP_synthase"/>
    <property type="match status" value="1"/>
</dbReference>
<evidence type="ECO:0000259" key="21">
    <source>
        <dbReference type="Pfam" id="PF00925"/>
    </source>
</evidence>
<comment type="pathway">
    <text evidence="4 19">Cofactor biosynthesis; riboflavin biosynthesis; 5-amino-6-(D-ribitylamino)uracil from GTP: step 1/4.</text>
</comment>
<feature type="binding site" evidence="19">
    <location>
        <begin position="257"/>
        <end position="261"/>
    </location>
    <ligand>
        <name>GTP</name>
        <dbReference type="ChEBI" id="CHEBI:37565"/>
    </ligand>
</feature>
<dbReference type="Gene3D" id="3.40.50.10990">
    <property type="entry name" value="GTP cyclohydrolase II"/>
    <property type="match status" value="1"/>
</dbReference>
<dbReference type="GO" id="GO:0005829">
    <property type="term" value="C:cytosol"/>
    <property type="evidence" value="ECO:0007669"/>
    <property type="project" value="TreeGrafter"/>
</dbReference>
<evidence type="ECO:0000256" key="1">
    <source>
        <dbReference type="ARBA" id="ARBA00000141"/>
    </source>
</evidence>
<evidence type="ECO:0000256" key="3">
    <source>
        <dbReference type="ARBA" id="ARBA00002284"/>
    </source>
</evidence>
<dbReference type="FunFam" id="3.40.50.10990:FF:000001">
    <property type="entry name" value="Riboflavin biosynthesis protein RibBA"/>
    <property type="match status" value="1"/>
</dbReference>
<dbReference type="OrthoDB" id="9793111at2"/>
<dbReference type="HAMAP" id="MF_00180">
    <property type="entry name" value="RibB"/>
    <property type="match status" value="1"/>
</dbReference>
<dbReference type="AlphaFoldDB" id="A0A1H6FWK8"/>
<feature type="region of interest" description="DHBP synthase" evidence="19">
    <location>
        <begin position="1"/>
        <end position="206"/>
    </location>
</feature>
<feature type="binding site" evidence="19">
    <location>
        <position position="357"/>
    </location>
    <ligand>
        <name>GTP</name>
        <dbReference type="ChEBI" id="CHEBI:37565"/>
    </ligand>
</feature>
<protein>
    <recommendedName>
        <fullName evidence="19">Riboflavin biosynthesis protein RibBA</fullName>
    </recommendedName>
    <domain>
        <recommendedName>
            <fullName evidence="19">3,4-dihydroxy-2-butanone 4-phosphate synthase</fullName>
            <shortName evidence="19">DHBP synthase</shortName>
            <ecNumber evidence="19">4.1.99.12</ecNumber>
        </recommendedName>
    </domain>
    <domain>
        <recommendedName>
            <fullName evidence="19">GTP cyclohydrolase-2</fullName>
            <ecNumber evidence="19">3.5.4.25</ecNumber>
        </recommendedName>
        <alternativeName>
            <fullName evidence="19">GTP cyclohydrolase II</fullName>
        </alternativeName>
    </domain>
</protein>
<evidence type="ECO:0000256" key="17">
    <source>
        <dbReference type="ARBA" id="ARBA00043932"/>
    </source>
</evidence>
<dbReference type="NCBIfam" id="TIGR00506">
    <property type="entry name" value="ribB"/>
    <property type="match status" value="1"/>
</dbReference>
<comment type="cofactor">
    <cofactor evidence="19">
        <name>Mg(2+)</name>
        <dbReference type="ChEBI" id="CHEBI:18420"/>
    </cofactor>
    <cofactor evidence="19">
        <name>Mn(2+)</name>
        <dbReference type="ChEBI" id="CHEBI:29035"/>
    </cofactor>
    <text evidence="19">Binds 2 divalent metal cations per subunit. Magnesium or manganese.</text>
</comment>
<feature type="binding site" evidence="19">
    <location>
        <position position="33"/>
    </location>
    <ligand>
        <name>Mg(2+)</name>
        <dbReference type="ChEBI" id="CHEBI:18420"/>
        <label>2</label>
    </ligand>
</feature>
<dbReference type="CDD" id="cd00641">
    <property type="entry name" value="GTP_cyclohydro2"/>
    <property type="match status" value="1"/>
</dbReference>
<reference evidence="23" key="1">
    <citation type="submission" date="2016-10" db="EMBL/GenBank/DDBJ databases">
        <authorList>
            <person name="Varghese N."/>
            <person name="Submissions S."/>
        </authorList>
    </citation>
    <scope>NUCLEOTIDE SEQUENCE [LARGE SCALE GENOMIC DNA]</scope>
    <source>
        <strain evidence="23">ATCC 35263</strain>
    </source>
</reference>
<comment type="function">
    <text evidence="17 19">Catalyzes the conversion of GTP to 2,5-diamino-6-ribosylamino-4(3H)-pyrimidinone 5'-phosphate (DARP), formate and pyrophosphate.</text>
</comment>
<evidence type="ECO:0000256" key="16">
    <source>
        <dbReference type="ARBA" id="ARBA00023268"/>
    </source>
</evidence>
<comment type="similarity">
    <text evidence="19">In the C-terminal section; belongs to the GTP cyclohydrolase II family.</text>
</comment>
<evidence type="ECO:0000256" key="8">
    <source>
        <dbReference type="ARBA" id="ARBA00022723"/>
    </source>
</evidence>
<comment type="catalytic activity">
    <reaction evidence="1 19">
        <text>D-ribulose 5-phosphate = (2S)-2-hydroxy-3-oxobutyl phosphate + formate + H(+)</text>
        <dbReference type="Rhea" id="RHEA:18457"/>
        <dbReference type="ChEBI" id="CHEBI:15378"/>
        <dbReference type="ChEBI" id="CHEBI:15740"/>
        <dbReference type="ChEBI" id="CHEBI:58121"/>
        <dbReference type="ChEBI" id="CHEBI:58830"/>
        <dbReference type="EC" id="4.1.99.12"/>
    </reaction>
</comment>
<feature type="compositionally biased region" description="Basic and acidic residues" evidence="20">
    <location>
        <begin position="445"/>
        <end position="454"/>
    </location>
</feature>
<feature type="active site" description="Nucleophile; for GTP cyclohydrolase activity" evidence="19">
    <location>
        <position position="336"/>
    </location>
</feature>
<dbReference type="UniPathway" id="UPA00275">
    <property type="reaction ID" value="UER00399"/>
</dbReference>
<keyword evidence="9 19" id="KW-0547">Nucleotide-binding</keyword>
<feature type="binding site" evidence="19">
    <location>
        <position position="169"/>
    </location>
    <ligand>
        <name>D-ribulose 5-phosphate</name>
        <dbReference type="ChEBI" id="CHEBI:58121"/>
    </ligand>
</feature>
<feature type="binding site" evidence="19">
    <location>
        <position position="362"/>
    </location>
    <ligand>
        <name>GTP</name>
        <dbReference type="ChEBI" id="CHEBI:37565"/>
    </ligand>
</feature>
<sequence>MSERKSPFSTIEEAIEEIRAGRMVVVCDAEDRENEGDLTLAAQFVTPEAINFMAKYGRGLICLALTPERCEELGLELMTAKNESPFETAFTVSIEAREGVTTGISAHDRARTIQVAIDPRTKPSDLVQPGHVFPLKAKPGGVLERAGQTEAAVDLARLAGLTPAGVICEIMNDDGTMARVPDLERFCQRHGLKMITIADLIAYRRRHEKLVERVAEASLPTRYGEFTVIGYRSLVDGKHHVALVKGEVAGREDVLVRVHSECLTGDVFHSLRCDCGEQLESALAMIEAEGQGVLLYLSQEGRGIGLLNKLKAYKLQEEGLDTVDANLQLGLPADLRDYGIGAQILVDLGLTTIRLLTNNPKKIIGLEGYGLRVTDQIPIQHPPNEHNREYLRAKREKLGHLLHHQGLALDEEMIHAERMNDRRLGRIPLETDLYGEGPAPAKPKGSGEDREREQ</sequence>
<feature type="region of interest" description="Disordered" evidence="20">
    <location>
        <begin position="430"/>
        <end position="454"/>
    </location>
</feature>
<dbReference type="GO" id="GO:0000287">
    <property type="term" value="F:magnesium ion binding"/>
    <property type="evidence" value="ECO:0007669"/>
    <property type="project" value="UniProtKB-UniRule"/>
</dbReference>
<proteinExistence type="inferred from homology"/>
<dbReference type="InterPro" id="IPR032677">
    <property type="entry name" value="GTP_cyclohydro_II"/>
</dbReference>
<dbReference type="InterPro" id="IPR036144">
    <property type="entry name" value="RibA-like_sf"/>
</dbReference>
<feature type="binding site" evidence="19">
    <location>
        <position position="322"/>
    </location>
    <ligand>
        <name>GTP</name>
        <dbReference type="ChEBI" id="CHEBI:37565"/>
    </ligand>
</feature>
<dbReference type="InterPro" id="IPR000926">
    <property type="entry name" value="RibA"/>
</dbReference>
<dbReference type="PANTHER" id="PTHR21327:SF18">
    <property type="entry name" value="3,4-DIHYDROXY-2-BUTANONE 4-PHOSPHATE SYNTHASE"/>
    <property type="match status" value="1"/>
</dbReference>
<feature type="binding site" evidence="19">
    <location>
        <position position="278"/>
    </location>
    <ligand>
        <name>GTP</name>
        <dbReference type="ChEBI" id="CHEBI:37565"/>
    </ligand>
</feature>
<keyword evidence="10 19" id="KW-0378">Hydrolase</keyword>
<comment type="function">
    <text evidence="3 19">Catalyzes the conversion of D-ribulose 5-phosphate to formate and 3,4-dihydroxy-2-butanone 4-phosphate.</text>
</comment>
<evidence type="ECO:0000256" key="4">
    <source>
        <dbReference type="ARBA" id="ARBA00004853"/>
    </source>
</evidence>
<dbReference type="InterPro" id="IPR016299">
    <property type="entry name" value="Riboflavin_synth_RibBA"/>
</dbReference>
<dbReference type="Pfam" id="PF00925">
    <property type="entry name" value="GTP_cyclohydro2"/>
    <property type="match status" value="1"/>
</dbReference>
<comment type="pathway">
    <text evidence="5 19">Cofactor biosynthesis; riboflavin biosynthesis; 2-hydroxy-3-oxobutyl phosphate from D-ribulose 5-phosphate: step 1/1.</text>
</comment>
<keyword evidence="14 19" id="KW-0464">Manganese</keyword>
<evidence type="ECO:0000256" key="18">
    <source>
        <dbReference type="ARBA" id="ARBA00049295"/>
    </source>
</evidence>
<feature type="binding site" evidence="19">
    <location>
        <begin position="32"/>
        <end position="33"/>
    </location>
    <ligand>
        <name>D-ribulose 5-phosphate</name>
        <dbReference type="ChEBI" id="CHEBI:58121"/>
    </ligand>
</feature>
<comment type="caution">
    <text evidence="19">Lacks conserved residue(s) required for the propagation of feature annotation.</text>
</comment>
<dbReference type="InterPro" id="IPR000422">
    <property type="entry name" value="DHBP_synthase_RibB"/>
</dbReference>
<comment type="cofactor">
    <cofactor evidence="2">
        <name>Mn(2+)</name>
        <dbReference type="ChEBI" id="CHEBI:29035"/>
    </cofactor>
</comment>
<comment type="catalytic activity">
    <reaction evidence="18 19">
        <text>GTP + 4 H2O = 2,5-diamino-6-hydroxy-4-(5-phosphoribosylamino)-pyrimidine + formate + 2 phosphate + 3 H(+)</text>
        <dbReference type="Rhea" id="RHEA:23704"/>
        <dbReference type="ChEBI" id="CHEBI:15377"/>
        <dbReference type="ChEBI" id="CHEBI:15378"/>
        <dbReference type="ChEBI" id="CHEBI:15740"/>
        <dbReference type="ChEBI" id="CHEBI:37565"/>
        <dbReference type="ChEBI" id="CHEBI:43474"/>
        <dbReference type="ChEBI" id="CHEBI:58614"/>
        <dbReference type="EC" id="3.5.4.25"/>
    </reaction>
</comment>
<dbReference type="NCBIfam" id="NF001591">
    <property type="entry name" value="PRK00393.1"/>
    <property type="match status" value="1"/>
</dbReference>
<feature type="binding site" evidence="19">
    <location>
        <position position="273"/>
    </location>
    <ligand>
        <name>Zn(2+)</name>
        <dbReference type="ChEBI" id="CHEBI:29105"/>
        <note>catalytic</note>
    </ligand>
</feature>
<dbReference type="EC" id="3.5.4.25" evidence="19"/>
<dbReference type="HAMAP" id="MF_01283">
    <property type="entry name" value="RibBA"/>
    <property type="match status" value="1"/>
</dbReference>
<keyword evidence="13 19" id="KW-0342">GTP-binding</keyword>
<dbReference type="Proteomes" id="UP000222056">
    <property type="component" value="Unassembled WGS sequence"/>
</dbReference>
<comment type="similarity">
    <text evidence="6 19">In the N-terminal section; belongs to the DHBP synthase family.</text>
</comment>
<dbReference type="HAMAP" id="MF_00179">
    <property type="entry name" value="RibA"/>
    <property type="match status" value="1"/>
</dbReference>
<evidence type="ECO:0000256" key="10">
    <source>
        <dbReference type="ARBA" id="ARBA00022801"/>
    </source>
</evidence>
<feature type="site" description="Essential for DHBP synthase activity" evidence="19">
    <location>
        <position position="131"/>
    </location>
</feature>
<evidence type="ECO:0000256" key="14">
    <source>
        <dbReference type="ARBA" id="ARBA00023211"/>
    </source>
</evidence>
<feature type="binding site" evidence="19">
    <location>
        <position position="262"/>
    </location>
    <ligand>
        <name>Zn(2+)</name>
        <dbReference type="ChEBI" id="CHEBI:29105"/>
        <note>catalytic</note>
    </ligand>
</feature>
<keyword evidence="23" id="KW-1185">Reference proteome</keyword>
<evidence type="ECO:0000313" key="23">
    <source>
        <dbReference type="Proteomes" id="UP000222056"/>
    </source>
</evidence>
<dbReference type="EC" id="4.1.99.12" evidence="19"/>